<feature type="DNA-binding region" description="HMG box" evidence="1">
    <location>
        <begin position="51"/>
        <end position="119"/>
    </location>
</feature>
<dbReference type="EMBL" id="QKYT01000892">
    <property type="protein sequence ID" value="RIA80819.1"/>
    <property type="molecule type" value="Genomic_DNA"/>
</dbReference>
<evidence type="ECO:0000259" key="3">
    <source>
        <dbReference type="PROSITE" id="PS50118"/>
    </source>
</evidence>
<proteinExistence type="predicted"/>
<gene>
    <name evidence="4" type="ORF">C1645_866100</name>
</gene>
<dbReference type="SMART" id="SM00398">
    <property type="entry name" value="HMG"/>
    <property type="match status" value="1"/>
</dbReference>
<evidence type="ECO:0000256" key="1">
    <source>
        <dbReference type="PROSITE-ProRule" id="PRU00267"/>
    </source>
</evidence>
<feature type="region of interest" description="Disordered" evidence="2">
    <location>
        <begin position="1"/>
        <end position="28"/>
    </location>
</feature>
<reference evidence="4 5" key="1">
    <citation type="submission" date="2018-06" db="EMBL/GenBank/DDBJ databases">
        <title>Comparative genomics reveals the genomic features of Rhizophagus irregularis, R. cerebriforme, R. diaphanum and Gigaspora rosea, and their symbiotic lifestyle signature.</title>
        <authorList>
            <person name="Morin E."/>
            <person name="San Clemente H."/>
            <person name="Chen E.C.H."/>
            <person name="De La Providencia I."/>
            <person name="Hainaut M."/>
            <person name="Kuo A."/>
            <person name="Kohler A."/>
            <person name="Murat C."/>
            <person name="Tang N."/>
            <person name="Roy S."/>
            <person name="Loubradou J."/>
            <person name="Henrissat B."/>
            <person name="Grigoriev I.V."/>
            <person name="Corradi N."/>
            <person name="Roux C."/>
            <person name="Martin F.M."/>
        </authorList>
    </citation>
    <scope>NUCLEOTIDE SEQUENCE [LARGE SCALE GENOMIC DNA]</scope>
    <source>
        <strain evidence="4 5">DAOM 227022</strain>
    </source>
</reference>
<dbReference type="AlphaFoldDB" id="A0A397S7R0"/>
<comment type="caution">
    <text evidence="4">The sequence shown here is derived from an EMBL/GenBank/DDBJ whole genome shotgun (WGS) entry which is preliminary data.</text>
</comment>
<accession>A0A397S7R0</accession>
<feature type="domain" description="HMG box" evidence="3">
    <location>
        <begin position="51"/>
        <end position="119"/>
    </location>
</feature>
<dbReference type="Proteomes" id="UP000265703">
    <property type="component" value="Unassembled WGS sequence"/>
</dbReference>
<keyword evidence="1" id="KW-0238">DNA-binding</keyword>
<keyword evidence="5" id="KW-1185">Reference proteome</keyword>
<organism evidence="4 5">
    <name type="scientific">Glomus cerebriforme</name>
    <dbReference type="NCBI Taxonomy" id="658196"/>
    <lineage>
        <taxon>Eukaryota</taxon>
        <taxon>Fungi</taxon>
        <taxon>Fungi incertae sedis</taxon>
        <taxon>Mucoromycota</taxon>
        <taxon>Glomeromycotina</taxon>
        <taxon>Glomeromycetes</taxon>
        <taxon>Glomerales</taxon>
        <taxon>Glomeraceae</taxon>
        <taxon>Glomus</taxon>
    </lineage>
</organism>
<protein>
    <recommendedName>
        <fullName evidence="3">HMG box domain-containing protein</fullName>
    </recommendedName>
</protein>
<dbReference type="Gene3D" id="1.10.30.10">
    <property type="entry name" value="High mobility group box domain"/>
    <property type="match status" value="1"/>
</dbReference>
<evidence type="ECO:0000313" key="4">
    <source>
        <dbReference type="EMBL" id="RIA80819.1"/>
    </source>
</evidence>
<evidence type="ECO:0000313" key="5">
    <source>
        <dbReference type="Proteomes" id="UP000265703"/>
    </source>
</evidence>
<keyword evidence="1" id="KW-0539">Nucleus</keyword>
<dbReference type="SUPFAM" id="SSF47095">
    <property type="entry name" value="HMG-box"/>
    <property type="match status" value="1"/>
</dbReference>
<dbReference type="GO" id="GO:0005634">
    <property type="term" value="C:nucleus"/>
    <property type="evidence" value="ECO:0007669"/>
    <property type="project" value="UniProtKB-UniRule"/>
</dbReference>
<dbReference type="OrthoDB" id="6247875at2759"/>
<feature type="region of interest" description="Disordered" evidence="2">
    <location>
        <begin position="117"/>
        <end position="145"/>
    </location>
</feature>
<name>A0A397S7R0_9GLOM</name>
<dbReference type="InterPro" id="IPR009071">
    <property type="entry name" value="HMG_box_dom"/>
</dbReference>
<dbReference type="InterPro" id="IPR036910">
    <property type="entry name" value="HMG_box_dom_sf"/>
</dbReference>
<evidence type="ECO:0000256" key="2">
    <source>
        <dbReference type="SAM" id="MobiDB-lite"/>
    </source>
</evidence>
<dbReference type="PROSITE" id="PS50118">
    <property type="entry name" value="HMG_BOX_2"/>
    <property type="match status" value="1"/>
</dbReference>
<dbReference type="GO" id="GO:0003677">
    <property type="term" value="F:DNA binding"/>
    <property type="evidence" value="ECO:0007669"/>
    <property type="project" value="UniProtKB-UniRule"/>
</dbReference>
<feature type="compositionally biased region" description="Low complexity" evidence="2">
    <location>
        <begin position="129"/>
        <end position="144"/>
    </location>
</feature>
<sequence>MDSISQKIPLNNLKEQQKTRKVVNPPPNLTLHFPPHIVPEDLINSKTRKLPSKPPNAFFIYRKVYTKELIAQNLRFKMTDVSPWVSTSWKLEPEEVKAKYKEIAEEVRKIYKQTKLDTADESETSSPNTSPKLQPLQSLSTPPLDENNFSNLELSPEFYFYGLNTGSIGSQNLIENNELNYYNNNNLFSTFTNSNNLFELSSNNSTLWQNNPEFCNLPSNNFENINTELAYSKYLLSLPNSSPQFEEPYFFHDDINLFGWNYEQHQHQY</sequence>
<dbReference type="Pfam" id="PF00505">
    <property type="entry name" value="HMG_box"/>
    <property type="match status" value="1"/>
</dbReference>